<dbReference type="EMBL" id="CM037028">
    <property type="protein sequence ID" value="KAH7655419.1"/>
    <property type="molecule type" value="Genomic_DNA"/>
</dbReference>
<gene>
    <name evidence="1" type="ORF">IHE45_18G009000</name>
</gene>
<name>A0ACB7U534_DIOAL</name>
<dbReference type="EC" id="5.5.1.6" evidence="1"/>
<proteinExistence type="predicted"/>
<dbReference type="Proteomes" id="UP000827976">
    <property type="component" value="Chromosome 18"/>
</dbReference>
<accession>A0ACB7U534</accession>
<sequence>MRNSWLFLTNLDFDGGYRYSGPIDFSEGLGGHLLSHFYSLVDNTLCHSSHFCTAGSSAVQEAFCCISKYAGALFLWLSASSKSNVFRNLSGGNSHGSRPRNVHSSMQIKHVSSCRKHPFGFHFGPPSSAGPAIQFFFTKVAGSTIKRLWKEVEALPVLSLAAAIIPPFDNFSSKALSECIPLENADEHINRSMDQLQVEHGRQACATLAVSNLTWSEDALEPKTGIKFPIILDSPLACEDGSCPATEVLVGTGSRSLTVLRIKSLKIYAFGLYVHPDSVCEKLGPKYASVPVPDLTSRVEFFDDLLRQDIPMTVRLVVNYNGLKISTVRDAFEKSLRNRLQKMNPNTDYHCLRTFGSYFTEDIPLPVGTTIHFRQTADGQLITEIGGKQIGAVRSKDLCRAFFDMYIGDLPVSEQTKREVAQNVAGLIGRC</sequence>
<reference evidence="2" key="1">
    <citation type="journal article" date="2022" name="Nat. Commun.">
        <title>Chromosome evolution and the genetic basis of agronomically important traits in greater yam.</title>
        <authorList>
            <person name="Bredeson J.V."/>
            <person name="Lyons J.B."/>
            <person name="Oniyinde I.O."/>
            <person name="Okereke N.R."/>
            <person name="Kolade O."/>
            <person name="Nnabue I."/>
            <person name="Nwadili C.O."/>
            <person name="Hribova E."/>
            <person name="Parker M."/>
            <person name="Nwogha J."/>
            <person name="Shu S."/>
            <person name="Carlson J."/>
            <person name="Kariba R."/>
            <person name="Muthemba S."/>
            <person name="Knop K."/>
            <person name="Barton G.J."/>
            <person name="Sherwood A.V."/>
            <person name="Lopez-Montes A."/>
            <person name="Asiedu R."/>
            <person name="Jamnadass R."/>
            <person name="Muchugi A."/>
            <person name="Goodstein D."/>
            <person name="Egesi C.N."/>
            <person name="Featherston J."/>
            <person name="Asfaw A."/>
            <person name="Simpson G.G."/>
            <person name="Dolezel J."/>
            <person name="Hendre P.S."/>
            <person name="Van Deynze A."/>
            <person name="Kumar P.L."/>
            <person name="Obidiegwu J.E."/>
            <person name="Bhattacharjee R."/>
            <person name="Rokhsar D.S."/>
        </authorList>
    </citation>
    <scope>NUCLEOTIDE SEQUENCE [LARGE SCALE GENOMIC DNA]</scope>
    <source>
        <strain evidence="2">cv. TDa95/00328</strain>
    </source>
</reference>
<evidence type="ECO:0000313" key="2">
    <source>
        <dbReference type="Proteomes" id="UP000827976"/>
    </source>
</evidence>
<keyword evidence="2" id="KW-1185">Reference proteome</keyword>
<comment type="caution">
    <text evidence="1">The sequence shown here is derived from an EMBL/GenBank/DDBJ whole genome shotgun (WGS) entry which is preliminary data.</text>
</comment>
<protein>
    <submittedName>
        <fullName evidence="1">Chalcone isomerase protein</fullName>
        <ecNumber evidence="1">5.5.1.6</ecNumber>
    </submittedName>
</protein>
<evidence type="ECO:0000313" key="1">
    <source>
        <dbReference type="EMBL" id="KAH7655419.1"/>
    </source>
</evidence>
<keyword evidence="1" id="KW-0413">Isomerase</keyword>
<organism evidence="1 2">
    <name type="scientific">Dioscorea alata</name>
    <name type="common">Purple yam</name>
    <dbReference type="NCBI Taxonomy" id="55571"/>
    <lineage>
        <taxon>Eukaryota</taxon>
        <taxon>Viridiplantae</taxon>
        <taxon>Streptophyta</taxon>
        <taxon>Embryophyta</taxon>
        <taxon>Tracheophyta</taxon>
        <taxon>Spermatophyta</taxon>
        <taxon>Magnoliopsida</taxon>
        <taxon>Liliopsida</taxon>
        <taxon>Dioscoreales</taxon>
        <taxon>Dioscoreaceae</taxon>
        <taxon>Dioscorea</taxon>
    </lineage>
</organism>